<proteinExistence type="predicted"/>
<name>A0A5K7ZS10_9BACT</name>
<dbReference type="Proteomes" id="UP000425960">
    <property type="component" value="Chromosome"/>
</dbReference>
<feature type="domain" description="Solute-binding protein family 3/N-terminal" evidence="2">
    <location>
        <begin position="52"/>
        <end position="289"/>
    </location>
</feature>
<evidence type="ECO:0000256" key="1">
    <source>
        <dbReference type="ARBA" id="ARBA00022729"/>
    </source>
</evidence>
<accession>A0A5K7ZS10</accession>
<dbReference type="InterPro" id="IPR001638">
    <property type="entry name" value="Solute-binding_3/MltF_N"/>
</dbReference>
<dbReference type="SMART" id="SM00062">
    <property type="entry name" value="PBPb"/>
    <property type="match status" value="1"/>
</dbReference>
<dbReference type="RefSeq" id="WP_197910491.1">
    <property type="nucleotide sequence ID" value="NZ_AP021876.1"/>
</dbReference>
<organism evidence="3 4">
    <name type="scientific">Desulfosarcina ovata subsp. sediminis</name>
    <dbReference type="NCBI Taxonomy" id="885957"/>
    <lineage>
        <taxon>Bacteria</taxon>
        <taxon>Pseudomonadati</taxon>
        <taxon>Thermodesulfobacteriota</taxon>
        <taxon>Desulfobacteria</taxon>
        <taxon>Desulfobacterales</taxon>
        <taxon>Desulfosarcinaceae</taxon>
        <taxon>Desulfosarcina</taxon>
    </lineage>
</organism>
<evidence type="ECO:0000259" key="2">
    <source>
        <dbReference type="SMART" id="SM00062"/>
    </source>
</evidence>
<evidence type="ECO:0000313" key="4">
    <source>
        <dbReference type="Proteomes" id="UP000425960"/>
    </source>
</evidence>
<dbReference type="PANTHER" id="PTHR35936:SF17">
    <property type="entry name" value="ARGININE-BINDING EXTRACELLULAR PROTEIN ARTP"/>
    <property type="match status" value="1"/>
</dbReference>
<dbReference type="SUPFAM" id="SSF53850">
    <property type="entry name" value="Periplasmic binding protein-like II"/>
    <property type="match status" value="1"/>
</dbReference>
<dbReference type="EMBL" id="AP021876">
    <property type="protein sequence ID" value="BBO82992.1"/>
    <property type="molecule type" value="Genomic_DNA"/>
</dbReference>
<dbReference type="Gene3D" id="3.40.190.10">
    <property type="entry name" value="Periplasmic binding protein-like II"/>
    <property type="match status" value="2"/>
</dbReference>
<sequence length="304" mass="33788">MLFNAVGRPKMVVRLTLIVAIFVGFQATAALADMKAIKDKGVIRHLGVRYARFVSGSGDGLSTDLIKGFADDLGVRYEYVETTWQSVIEDLTGKMYRITNGNVEITGGCPIKGDVIANGLTILPWRKELLDFSTPTFPSGVWLIARADSPLQPIRPSRSMPDDIEMVKSLLGGVSVLCMPGTCLDPALYQLEKTGAEWIPLNLKMNEFAPAVINREAESCLLDVADAMIALEKWPGQLKIIGPVTAAQKMGCGFRKSDADLRERFNMYLQTIRSDGRYMQLVQHYYPGVDGYFPEFFDRYGRQD</sequence>
<keyword evidence="1" id="KW-0732">Signal</keyword>
<reference evidence="3 4" key="1">
    <citation type="submission" date="2019-11" db="EMBL/GenBank/DDBJ databases">
        <title>Comparative genomics of hydrocarbon-degrading Desulfosarcina strains.</title>
        <authorList>
            <person name="Watanabe M."/>
            <person name="Kojima H."/>
            <person name="Fukui M."/>
        </authorList>
    </citation>
    <scope>NUCLEOTIDE SEQUENCE [LARGE SCALE GENOMIC DNA]</scope>
    <source>
        <strain evidence="3 4">28bB2T</strain>
    </source>
</reference>
<dbReference type="AlphaFoldDB" id="A0A5K7ZS10"/>
<dbReference type="PANTHER" id="PTHR35936">
    <property type="entry name" value="MEMBRANE-BOUND LYTIC MUREIN TRANSGLYCOSYLASE F"/>
    <property type="match status" value="1"/>
</dbReference>
<dbReference type="Pfam" id="PF00497">
    <property type="entry name" value="SBP_bac_3"/>
    <property type="match status" value="1"/>
</dbReference>
<dbReference type="KEGG" id="dov:DSCO28_35580"/>
<protein>
    <submittedName>
        <fullName evidence="3">ABC transporter substrate-binding protein</fullName>
    </submittedName>
</protein>
<gene>
    <name evidence="3" type="ORF">DSCO28_35580</name>
</gene>
<evidence type="ECO:0000313" key="3">
    <source>
        <dbReference type="EMBL" id="BBO82992.1"/>
    </source>
</evidence>